<gene>
    <name evidence="1" type="ORF">E5163_06020</name>
</gene>
<name>A0A4S2H5G3_9PROT</name>
<dbReference type="RefSeq" id="WP_135995165.1">
    <property type="nucleotide sequence ID" value="NZ_CP071057.1"/>
</dbReference>
<dbReference type="Proteomes" id="UP000308054">
    <property type="component" value="Unassembled WGS sequence"/>
</dbReference>
<dbReference type="OrthoDB" id="8479933at2"/>
<sequence>MARITIHDRLVAALQHRGEAIIADARSTRYTVLTRTRRETGERVGFYFVGRAGALRAGRTVGESRPVGADFRAKLLGTPTR</sequence>
<keyword evidence="2" id="KW-1185">Reference proteome</keyword>
<accession>A0A4S2H5G3</accession>
<proteinExistence type="predicted"/>
<comment type="caution">
    <text evidence="1">The sequence shown here is derived from an EMBL/GenBank/DDBJ whole genome shotgun (WGS) entry which is preliminary data.</text>
</comment>
<protein>
    <submittedName>
        <fullName evidence="1">Uncharacterized protein</fullName>
    </submittedName>
</protein>
<organism evidence="1 2">
    <name type="scientific">Marinicauda algicola</name>
    <dbReference type="NCBI Taxonomy" id="2029849"/>
    <lineage>
        <taxon>Bacteria</taxon>
        <taxon>Pseudomonadati</taxon>
        <taxon>Pseudomonadota</taxon>
        <taxon>Alphaproteobacteria</taxon>
        <taxon>Maricaulales</taxon>
        <taxon>Maricaulaceae</taxon>
        <taxon>Marinicauda</taxon>
    </lineage>
</organism>
<evidence type="ECO:0000313" key="1">
    <source>
        <dbReference type="EMBL" id="TGY90668.1"/>
    </source>
</evidence>
<evidence type="ECO:0000313" key="2">
    <source>
        <dbReference type="Proteomes" id="UP000308054"/>
    </source>
</evidence>
<reference evidence="1 2" key="1">
    <citation type="journal article" date="2017" name="Int. J. Syst. Evol. Microbiol.">
        <title>Marinicauda algicola sp. nov., isolated from a marine red alga Rhodosorus marinus.</title>
        <authorList>
            <person name="Jeong S.E."/>
            <person name="Jeon S.H."/>
            <person name="Chun B.H."/>
            <person name="Kim D.W."/>
            <person name="Jeon C.O."/>
        </authorList>
    </citation>
    <scope>NUCLEOTIDE SEQUENCE [LARGE SCALE GENOMIC DNA]</scope>
    <source>
        <strain evidence="1 2">JCM 31718</strain>
    </source>
</reference>
<dbReference type="AlphaFoldDB" id="A0A4S2H5G3"/>
<dbReference type="EMBL" id="SRXW01000001">
    <property type="protein sequence ID" value="TGY90668.1"/>
    <property type="molecule type" value="Genomic_DNA"/>
</dbReference>